<accession>A0A7Y9LTY8</accession>
<comment type="caution">
    <text evidence="1">The sequence shown here is derived from an EMBL/GenBank/DDBJ whole genome shotgun (WGS) entry which is preliminary data.</text>
</comment>
<name>A0A7Y9LTY8_9MICC</name>
<reference evidence="1 2" key="1">
    <citation type="submission" date="2020-07" db="EMBL/GenBank/DDBJ databases">
        <title>Sequencing the genomes of 1000 actinobacteria strains.</title>
        <authorList>
            <person name="Klenk H.-P."/>
        </authorList>
    </citation>
    <scope>NUCLEOTIDE SEQUENCE [LARGE SCALE GENOMIC DNA]</scope>
    <source>
        <strain evidence="1 2">DSM 102047</strain>
    </source>
</reference>
<organism evidence="1 2">
    <name type="scientific">Psychromicrobium silvestre</name>
    <dbReference type="NCBI Taxonomy" id="1645614"/>
    <lineage>
        <taxon>Bacteria</taxon>
        <taxon>Bacillati</taxon>
        <taxon>Actinomycetota</taxon>
        <taxon>Actinomycetes</taxon>
        <taxon>Micrococcales</taxon>
        <taxon>Micrococcaceae</taxon>
        <taxon>Psychromicrobium</taxon>
    </lineage>
</organism>
<evidence type="ECO:0000313" key="1">
    <source>
        <dbReference type="EMBL" id="NYE95561.1"/>
    </source>
</evidence>
<proteinExistence type="predicted"/>
<dbReference type="EMBL" id="JACBYQ010000002">
    <property type="protein sequence ID" value="NYE95561.1"/>
    <property type="molecule type" value="Genomic_DNA"/>
</dbReference>
<protein>
    <submittedName>
        <fullName evidence="1">Uncharacterized protein YukE</fullName>
    </submittedName>
</protein>
<dbReference type="AlphaFoldDB" id="A0A7Y9LTY8"/>
<evidence type="ECO:0000313" key="2">
    <source>
        <dbReference type="Proteomes" id="UP000521748"/>
    </source>
</evidence>
<gene>
    <name evidence="1" type="ORF">FHU41_001811</name>
</gene>
<dbReference type="Proteomes" id="UP000521748">
    <property type="component" value="Unassembled WGS sequence"/>
</dbReference>
<sequence>MAVLQVQYQAFHAASAALSLVSHEVDAAGPAVTGDVGHALLREASETFTKVWDQDGPKLADAITSDSRQTHDTAAQFAQVDAMLSGQVKGK</sequence>
<keyword evidence="2" id="KW-1185">Reference proteome</keyword>